<reference evidence="1" key="1">
    <citation type="submission" date="2019-10" db="EMBL/GenBank/DDBJ databases">
        <authorList>
            <consortium name="DOE Joint Genome Institute"/>
            <person name="Kuo A."/>
            <person name="Miyauchi S."/>
            <person name="Kiss E."/>
            <person name="Drula E."/>
            <person name="Kohler A."/>
            <person name="Sanchez-Garcia M."/>
            <person name="Andreopoulos B."/>
            <person name="Barry K.W."/>
            <person name="Bonito G."/>
            <person name="Buee M."/>
            <person name="Carver A."/>
            <person name="Chen C."/>
            <person name="Cichocki N."/>
            <person name="Clum A."/>
            <person name="Culley D."/>
            <person name="Crous P.W."/>
            <person name="Fauchery L."/>
            <person name="Girlanda M."/>
            <person name="Hayes R."/>
            <person name="Keri Z."/>
            <person name="Labutti K."/>
            <person name="Lipzen A."/>
            <person name="Lombard V."/>
            <person name="Magnuson J."/>
            <person name="Maillard F."/>
            <person name="Morin E."/>
            <person name="Murat C."/>
            <person name="Nolan M."/>
            <person name="Ohm R."/>
            <person name="Pangilinan J."/>
            <person name="Pereira M."/>
            <person name="Perotto S."/>
            <person name="Peter M."/>
            <person name="Riley R."/>
            <person name="Sitrit Y."/>
            <person name="Stielow B."/>
            <person name="Szollosi G."/>
            <person name="Zifcakova L."/>
            <person name="Stursova M."/>
            <person name="Spatafora J.W."/>
            <person name="Tedersoo L."/>
            <person name="Vaario L.-M."/>
            <person name="Yamada A."/>
            <person name="Yan M."/>
            <person name="Wang P."/>
            <person name="Xu J."/>
            <person name="Bruns T."/>
            <person name="Baldrian P."/>
            <person name="Vilgalys R."/>
            <person name="Henrissat B."/>
            <person name="Grigoriev I.V."/>
            <person name="Hibbett D."/>
            <person name="Nagy L.G."/>
            <person name="Martin F.M."/>
        </authorList>
    </citation>
    <scope>NUCLEOTIDE SEQUENCE</scope>
    <source>
        <strain evidence="1">P2</strain>
    </source>
</reference>
<evidence type="ECO:0000313" key="1">
    <source>
        <dbReference type="EMBL" id="KAF9643616.1"/>
    </source>
</evidence>
<name>A0ACB6Z1Y1_THEGA</name>
<organism evidence="1 2">
    <name type="scientific">Thelephora ganbajun</name>
    <name type="common">Ganba fungus</name>
    <dbReference type="NCBI Taxonomy" id="370292"/>
    <lineage>
        <taxon>Eukaryota</taxon>
        <taxon>Fungi</taxon>
        <taxon>Dikarya</taxon>
        <taxon>Basidiomycota</taxon>
        <taxon>Agaricomycotina</taxon>
        <taxon>Agaricomycetes</taxon>
        <taxon>Thelephorales</taxon>
        <taxon>Thelephoraceae</taxon>
        <taxon>Thelephora</taxon>
    </lineage>
</organism>
<reference evidence="1" key="2">
    <citation type="journal article" date="2020" name="Nat. Commun.">
        <title>Large-scale genome sequencing of mycorrhizal fungi provides insights into the early evolution of symbiotic traits.</title>
        <authorList>
            <person name="Miyauchi S."/>
            <person name="Kiss E."/>
            <person name="Kuo A."/>
            <person name="Drula E."/>
            <person name="Kohler A."/>
            <person name="Sanchez-Garcia M."/>
            <person name="Morin E."/>
            <person name="Andreopoulos B."/>
            <person name="Barry K.W."/>
            <person name="Bonito G."/>
            <person name="Buee M."/>
            <person name="Carver A."/>
            <person name="Chen C."/>
            <person name="Cichocki N."/>
            <person name="Clum A."/>
            <person name="Culley D."/>
            <person name="Crous P.W."/>
            <person name="Fauchery L."/>
            <person name="Girlanda M."/>
            <person name="Hayes R.D."/>
            <person name="Keri Z."/>
            <person name="LaButti K."/>
            <person name="Lipzen A."/>
            <person name="Lombard V."/>
            <person name="Magnuson J."/>
            <person name="Maillard F."/>
            <person name="Murat C."/>
            <person name="Nolan M."/>
            <person name="Ohm R.A."/>
            <person name="Pangilinan J."/>
            <person name="Pereira M.F."/>
            <person name="Perotto S."/>
            <person name="Peter M."/>
            <person name="Pfister S."/>
            <person name="Riley R."/>
            <person name="Sitrit Y."/>
            <person name="Stielow J.B."/>
            <person name="Szollosi G."/>
            <person name="Zifcakova L."/>
            <person name="Stursova M."/>
            <person name="Spatafora J.W."/>
            <person name="Tedersoo L."/>
            <person name="Vaario L.M."/>
            <person name="Yamada A."/>
            <person name="Yan M."/>
            <person name="Wang P."/>
            <person name="Xu J."/>
            <person name="Bruns T."/>
            <person name="Baldrian P."/>
            <person name="Vilgalys R."/>
            <person name="Dunand C."/>
            <person name="Henrissat B."/>
            <person name="Grigoriev I.V."/>
            <person name="Hibbett D."/>
            <person name="Nagy L.G."/>
            <person name="Martin F.M."/>
        </authorList>
    </citation>
    <scope>NUCLEOTIDE SEQUENCE</scope>
    <source>
        <strain evidence="1">P2</strain>
    </source>
</reference>
<dbReference type="EMBL" id="MU118202">
    <property type="protein sequence ID" value="KAF9643616.1"/>
    <property type="molecule type" value="Genomic_DNA"/>
</dbReference>
<evidence type="ECO:0000313" key="2">
    <source>
        <dbReference type="Proteomes" id="UP000886501"/>
    </source>
</evidence>
<comment type="caution">
    <text evidence="1">The sequence shown here is derived from an EMBL/GenBank/DDBJ whole genome shotgun (WGS) entry which is preliminary data.</text>
</comment>
<sequence length="104" mass="11214">MTEIAYANPPYGSYFTVLFSASHCQTIRVGLWCVMCNAFDGSCECLHELCQGSVSPSSDLSFGLLMSSPRVTAADGVQDRTVIALSRGKFRSLNQVLPSISVKS</sequence>
<protein>
    <submittedName>
        <fullName evidence="1">Uncharacterized protein</fullName>
    </submittedName>
</protein>
<gene>
    <name evidence="1" type="ORF">BDM02DRAFT_3123171</name>
</gene>
<keyword evidence="2" id="KW-1185">Reference proteome</keyword>
<dbReference type="Proteomes" id="UP000886501">
    <property type="component" value="Unassembled WGS sequence"/>
</dbReference>
<accession>A0ACB6Z1Y1</accession>
<proteinExistence type="predicted"/>